<dbReference type="EMBL" id="FQWH01000002">
    <property type="protein sequence ID" value="SHG36750.1"/>
    <property type="molecule type" value="Genomic_DNA"/>
</dbReference>
<dbReference type="RefSeq" id="WP_073408653.1">
    <property type="nucleotide sequence ID" value="NZ_CP158862.1"/>
</dbReference>
<evidence type="ECO:0000313" key="2">
    <source>
        <dbReference type="Proteomes" id="UP000184112"/>
    </source>
</evidence>
<name>A0A1M5J930_FLAJO</name>
<organism evidence="1 2">
    <name type="scientific">Flavobacterium johnsoniae</name>
    <name type="common">Cytophaga johnsonae</name>
    <dbReference type="NCBI Taxonomy" id="986"/>
    <lineage>
        <taxon>Bacteria</taxon>
        <taxon>Pseudomonadati</taxon>
        <taxon>Bacteroidota</taxon>
        <taxon>Flavobacteriia</taxon>
        <taxon>Flavobacteriales</taxon>
        <taxon>Flavobacteriaceae</taxon>
        <taxon>Flavobacterium</taxon>
    </lineage>
</organism>
<dbReference type="InterPro" id="IPR025460">
    <property type="entry name" value="DUF4280"/>
</dbReference>
<evidence type="ECO:0000313" key="1">
    <source>
        <dbReference type="EMBL" id="SHG36750.1"/>
    </source>
</evidence>
<dbReference type="AlphaFoldDB" id="A0A1M5J930"/>
<evidence type="ECO:0008006" key="3">
    <source>
        <dbReference type="Google" id="ProtNLM"/>
    </source>
</evidence>
<reference evidence="1 2" key="1">
    <citation type="submission" date="2016-11" db="EMBL/GenBank/DDBJ databases">
        <authorList>
            <person name="Jaros S."/>
            <person name="Januszkiewicz K."/>
            <person name="Wedrychowicz H."/>
        </authorList>
    </citation>
    <scope>NUCLEOTIDE SEQUENCE [LARGE SCALE GENOMIC DNA]</scope>
    <source>
        <strain evidence="1 2">DSM 6792</strain>
    </source>
</reference>
<dbReference type="Proteomes" id="UP000184112">
    <property type="component" value="Unassembled WGS sequence"/>
</dbReference>
<sequence>MAEKHFVVQGAVCQCQFSETPQTDELVVKTHSKHYANDAEGKEKLIATNKEIGQTMKKNTFGNCKKQPSGSSFLPCQTTITEWSNPYEKVTFSNNGNPLLEDSKATCPKGSKDCITIKDHGQTAELTEKNTKNSSPEVIAELLPGLNLSDLDDSALIINNTENE</sequence>
<dbReference type="Pfam" id="PF14107">
    <property type="entry name" value="DUF4280"/>
    <property type="match status" value="1"/>
</dbReference>
<proteinExistence type="predicted"/>
<protein>
    <recommendedName>
        <fullName evidence="3">DUF4280 domain-containing protein</fullName>
    </recommendedName>
</protein>
<accession>A0A1M5J930</accession>
<gene>
    <name evidence="1" type="ORF">SAMN05444388_102421</name>
</gene>